<dbReference type="EMBL" id="CP003989">
    <property type="protein sequence ID" value="AGA35414.1"/>
    <property type="molecule type" value="Genomic_DNA"/>
</dbReference>
<gene>
    <name evidence="2" type="ordered locus">TVNIR_3788</name>
</gene>
<dbReference type="OrthoDB" id="9810382at2"/>
<sequence>METELLYALRDPAGVPSHPVIFLVLGVLTFALHIAAVQMMLGTAALTIWGALSRGEYRRRLAQSMVNVAKVMVSVAIVLGVAPLLFVQVIYDPFWYTSNVLSAWWVIGFILILLVGYTLLYVFYWRNTALATAPRARSTWAMIASVALLLVVGWIMHVLAQQMLHPEQWMAWYAPNGELDTSGTGMHAFHPWRFLFFIALGAPVTGALLVAYQRYFRARNDVDPAYLDWVGTLAFRLINIGGVVAVALGAAWMATLPESIARFGFSPWVMGALAGLLGFVGFAHWVRSRADSPWAYAVLAVGTLAIIMVAAAREALRWGMLHGIHGYNALDYKVNTDWYSTLTFFITFGVMGAGVLAYYLTVAWRAGQTRGVYTASAAVDRMGNVAIGMLVLWILHYFALGFYWWAL</sequence>
<dbReference type="eggNOG" id="COG1271">
    <property type="taxonomic scope" value="Bacteria"/>
</dbReference>
<feature type="transmembrane region" description="Helical" evidence="1">
    <location>
        <begin position="385"/>
        <end position="406"/>
    </location>
</feature>
<keyword evidence="3" id="KW-1185">Reference proteome</keyword>
<dbReference type="RefSeq" id="WP_015260506.1">
    <property type="nucleotide sequence ID" value="NC_019902.2"/>
</dbReference>
<feature type="transmembrane region" description="Helical" evidence="1">
    <location>
        <begin position="138"/>
        <end position="160"/>
    </location>
</feature>
<dbReference type="Proteomes" id="UP000010809">
    <property type="component" value="Chromosome"/>
</dbReference>
<keyword evidence="1" id="KW-1133">Transmembrane helix</keyword>
<evidence type="ECO:0000313" key="2">
    <source>
        <dbReference type="EMBL" id="AGA35414.1"/>
    </source>
</evidence>
<dbReference type="STRING" id="1255043.TVNIR_3788"/>
<feature type="transmembrane region" description="Helical" evidence="1">
    <location>
        <begin position="293"/>
        <end position="312"/>
    </location>
</feature>
<feature type="transmembrane region" description="Helical" evidence="1">
    <location>
        <begin position="233"/>
        <end position="253"/>
    </location>
</feature>
<dbReference type="PATRIC" id="fig|1255043.3.peg.3823"/>
<organism evidence="2 3">
    <name type="scientific">Thioalkalivibrio nitratireducens (strain DSM 14787 / UNIQEM 213 / ALEN2)</name>
    <dbReference type="NCBI Taxonomy" id="1255043"/>
    <lineage>
        <taxon>Bacteria</taxon>
        <taxon>Pseudomonadati</taxon>
        <taxon>Pseudomonadota</taxon>
        <taxon>Gammaproteobacteria</taxon>
        <taxon>Chromatiales</taxon>
        <taxon>Ectothiorhodospiraceae</taxon>
        <taxon>Thioalkalivibrio</taxon>
    </lineage>
</organism>
<protein>
    <submittedName>
        <fullName evidence="2">Uncharacterized protein</fullName>
    </submittedName>
</protein>
<accession>L0E0R8</accession>
<evidence type="ECO:0000256" key="1">
    <source>
        <dbReference type="SAM" id="Phobius"/>
    </source>
</evidence>
<feature type="transmembrane region" description="Helical" evidence="1">
    <location>
        <begin position="338"/>
        <end position="364"/>
    </location>
</feature>
<feature type="transmembrane region" description="Helical" evidence="1">
    <location>
        <begin position="71"/>
        <end position="91"/>
    </location>
</feature>
<proteinExistence type="predicted"/>
<feature type="transmembrane region" description="Helical" evidence="1">
    <location>
        <begin position="103"/>
        <end position="126"/>
    </location>
</feature>
<keyword evidence="1" id="KW-0472">Membrane</keyword>
<feature type="transmembrane region" description="Helical" evidence="1">
    <location>
        <begin position="20"/>
        <end position="50"/>
    </location>
</feature>
<dbReference type="HOGENOM" id="CLU_690186_0_0_6"/>
<feature type="transmembrane region" description="Helical" evidence="1">
    <location>
        <begin position="192"/>
        <end position="212"/>
    </location>
</feature>
<evidence type="ECO:0000313" key="3">
    <source>
        <dbReference type="Proteomes" id="UP000010809"/>
    </source>
</evidence>
<dbReference type="AlphaFoldDB" id="L0E0R8"/>
<dbReference type="KEGG" id="tni:TVNIR_3788"/>
<feature type="transmembrane region" description="Helical" evidence="1">
    <location>
        <begin position="265"/>
        <end position="286"/>
    </location>
</feature>
<name>L0E0R8_THIND</name>
<reference evidence="2" key="1">
    <citation type="submission" date="2015-12" db="EMBL/GenBank/DDBJ databases">
        <authorList>
            <person name="Tikhonova T.V."/>
            <person name="Pavlov A.R."/>
            <person name="Beletsky A.V."/>
            <person name="Mardanov A.V."/>
            <person name="Sorokin D.Y."/>
            <person name="Ravin N.V."/>
            <person name="Popov V.O."/>
        </authorList>
    </citation>
    <scope>NUCLEOTIDE SEQUENCE</scope>
    <source>
        <strain evidence="2">DSM 14787</strain>
    </source>
</reference>
<keyword evidence="1" id="KW-0812">Transmembrane</keyword>